<gene>
    <name evidence="1" type="ORF">C3B64_00975</name>
</gene>
<sequence length="66" mass="7518">MSGNESRRYKQYKLIQERQRLFGSISPRDEFGSLDLITFAASQGKIITSSSKLSLGKMLAKKNSRY</sequence>
<dbReference type="AlphaFoldDB" id="A0AAU8YS31"/>
<accession>A0AAU8YS31</accession>
<dbReference type="EMBL" id="CP027776">
    <property type="protein sequence ID" value="AVP62902.1"/>
    <property type="molecule type" value="Genomic_DNA"/>
</dbReference>
<proteinExistence type="predicted"/>
<reference evidence="1 2" key="1">
    <citation type="submission" date="2018-01" db="EMBL/GenBank/DDBJ databases">
        <title>Genetic Diversity of Clostridium botulinum in seafood.</title>
        <authorList>
            <person name="Athira V."/>
            <person name="Arun Jyothi P.V."/>
            <person name="Lalitha K.V."/>
            <person name="Joseph T.C."/>
        </authorList>
    </citation>
    <scope>NUCLEOTIDE SEQUENCE [LARGE SCALE GENOMIC DNA]</scope>
    <source>
        <strain evidence="1 2">Mfbjulcb5</strain>
    </source>
</reference>
<organism evidence="1 2">
    <name type="scientific">Clostridium botulinum</name>
    <dbReference type="NCBI Taxonomy" id="1491"/>
    <lineage>
        <taxon>Bacteria</taxon>
        <taxon>Bacillati</taxon>
        <taxon>Bacillota</taxon>
        <taxon>Clostridia</taxon>
        <taxon>Eubacteriales</taxon>
        <taxon>Clostridiaceae</taxon>
        <taxon>Clostridium</taxon>
    </lineage>
</organism>
<name>A0AAU8YS31_CLOBO</name>
<evidence type="ECO:0000313" key="2">
    <source>
        <dbReference type="Proteomes" id="UP000238070"/>
    </source>
</evidence>
<evidence type="ECO:0000313" key="1">
    <source>
        <dbReference type="EMBL" id="AVP62902.1"/>
    </source>
</evidence>
<dbReference type="Proteomes" id="UP000238070">
    <property type="component" value="Chromosome"/>
</dbReference>
<protein>
    <submittedName>
        <fullName evidence="1">Uncharacterized protein</fullName>
    </submittedName>
</protein>